<feature type="transmembrane region" description="Helical" evidence="1">
    <location>
        <begin position="76"/>
        <end position="98"/>
    </location>
</feature>
<accession>A0ABD6A4S2</accession>
<gene>
    <name evidence="2" type="ORF">ACFQPE_00195</name>
</gene>
<dbReference type="EMBL" id="JBHTBF010000001">
    <property type="protein sequence ID" value="MFC7315218.1"/>
    <property type="molecule type" value="Genomic_DNA"/>
</dbReference>
<dbReference type="Proteomes" id="UP001596547">
    <property type="component" value="Unassembled WGS sequence"/>
</dbReference>
<dbReference type="InterPro" id="IPR046739">
    <property type="entry name" value="DUF6789"/>
</dbReference>
<sequence>MALDDTEETTLADTSEPTDELVGAIVDGIIGAAGGFVGTALMTVVLLVAQGVGAFDTASFADIARLINLQAVLDPGLLVAVGYLIFLAGGMTAWPLLYASVERYLPGKTMARRGVSFGTVLWTGFVLAFYTGQTGDALYLYAGLTLVAHWAYGFGLGLVFTYFSTRPDTLV</sequence>
<reference evidence="2 3" key="1">
    <citation type="journal article" date="2019" name="Int. J. Syst. Evol. Microbiol.">
        <title>The Global Catalogue of Microorganisms (GCM) 10K type strain sequencing project: providing services to taxonomists for standard genome sequencing and annotation.</title>
        <authorList>
            <consortium name="The Broad Institute Genomics Platform"/>
            <consortium name="The Broad Institute Genome Sequencing Center for Infectious Disease"/>
            <person name="Wu L."/>
            <person name="Ma J."/>
        </authorList>
    </citation>
    <scope>NUCLEOTIDE SEQUENCE [LARGE SCALE GENOMIC DNA]</scope>
    <source>
        <strain evidence="2 3">PSR21</strain>
    </source>
</reference>
<keyword evidence="1" id="KW-0812">Transmembrane</keyword>
<keyword evidence="1" id="KW-0472">Membrane</keyword>
<protein>
    <submittedName>
        <fullName evidence="2">DUF6789 family protein</fullName>
    </submittedName>
</protein>
<proteinExistence type="predicted"/>
<comment type="caution">
    <text evidence="2">The sequence shown here is derived from an EMBL/GenBank/DDBJ whole genome shotgun (WGS) entry which is preliminary data.</text>
</comment>
<name>A0ABD6A4S2_9EURY</name>
<feature type="transmembrane region" description="Helical" evidence="1">
    <location>
        <begin position="138"/>
        <end position="163"/>
    </location>
</feature>
<dbReference type="AlphaFoldDB" id="A0ABD6A4S2"/>
<dbReference type="GeneID" id="79314177"/>
<keyword evidence="3" id="KW-1185">Reference proteome</keyword>
<keyword evidence="1" id="KW-1133">Transmembrane helix</keyword>
<feature type="transmembrane region" description="Helical" evidence="1">
    <location>
        <begin position="29"/>
        <end position="55"/>
    </location>
</feature>
<feature type="transmembrane region" description="Helical" evidence="1">
    <location>
        <begin position="110"/>
        <end position="131"/>
    </location>
</feature>
<evidence type="ECO:0000313" key="2">
    <source>
        <dbReference type="EMBL" id="MFC7315218.1"/>
    </source>
</evidence>
<organism evidence="2 3">
    <name type="scientific">Halomarina halobia</name>
    <dbReference type="NCBI Taxonomy" id="3033386"/>
    <lineage>
        <taxon>Archaea</taxon>
        <taxon>Methanobacteriati</taxon>
        <taxon>Methanobacteriota</taxon>
        <taxon>Stenosarchaea group</taxon>
        <taxon>Halobacteria</taxon>
        <taxon>Halobacteriales</taxon>
        <taxon>Natronomonadaceae</taxon>
        <taxon>Halomarina</taxon>
    </lineage>
</organism>
<dbReference type="Pfam" id="PF20587">
    <property type="entry name" value="DUF6789"/>
    <property type="match status" value="1"/>
</dbReference>
<dbReference type="RefSeq" id="WP_276304624.1">
    <property type="nucleotide sequence ID" value="NZ_CP119992.1"/>
</dbReference>
<evidence type="ECO:0000313" key="3">
    <source>
        <dbReference type="Proteomes" id="UP001596547"/>
    </source>
</evidence>
<evidence type="ECO:0000256" key="1">
    <source>
        <dbReference type="SAM" id="Phobius"/>
    </source>
</evidence>